<gene>
    <name evidence="2" type="ORF">KPH14_002723</name>
</gene>
<evidence type="ECO:0000256" key="1">
    <source>
        <dbReference type="SAM" id="MobiDB-lite"/>
    </source>
</evidence>
<proteinExistence type="predicted"/>
<comment type="caution">
    <text evidence="2">The sequence shown here is derived from an EMBL/GenBank/DDBJ whole genome shotgun (WGS) entry which is preliminary data.</text>
</comment>
<evidence type="ECO:0000313" key="3">
    <source>
        <dbReference type="Proteomes" id="UP001258017"/>
    </source>
</evidence>
<reference evidence="2" key="1">
    <citation type="submission" date="2021-08" db="EMBL/GenBank/DDBJ databases">
        <authorList>
            <person name="Misof B."/>
            <person name="Oliver O."/>
            <person name="Podsiadlowski L."/>
            <person name="Donath A."/>
            <person name="Peters R."/>
            <person name="Mayer C."/>
            <person name="Rust J."/>
            <person name="Gunkel S."/>
            <person name="Lesny P."/>
            <person name="Martin S."/>
            <person name="Oeyen J.P."/>
            <person name="Petersen M."/>
            <person name="Panagiotis P."/>
            <person name="Wilbrandt J."/>
            <person name="Tanja T."/>
        </authorList>
    </citation>
    <scope>NUCLEOTIDE SEQUENCE</scope>
    <source>
        <strain evidence="2">GBR_01_08_01A</strain>
        <tissue evidence="2">Thorax + abdomen</tissue>
    </source>
</reference>
<dbReference type="AlphaFoldDB" id="A0AAD9RLK2"/>
<sequence>MDFENCCADVEPANIDNQQVSWSPPAQEELESRNVEQPPQEEQNFVIPNDGFEELYFSTFRSPSSQDHRPKVIDDAEVEGKKDDCQNVLTENLQQSIVKRSGPKENLKPKRSGIKNHRSTRRSPDQTLRTQIRRIPEIPTQVFRVVRLLHHRQFLRYVACFSKSKMSKSFVKR</sequence>
<name>A0AAD9RLK2_9HYME</name>
<dbReference type="Proteomes" id="UP001258017">
    <property type="component" value="Unassembled WGS sequence"/>
</dbReference>
<organism evidence="2 3">
    <name type="scientific">Odynerus spinipes</name>
    <dbReference type="NCBI Taxonomy" id="1348599"/>
    <lineage>
        <taxon>Eukaryota</taxon>
        <taxon>Metazoa</taxon>
        <taxon>Ecdysozoa</taxon>
        <taxon>Arthropoda</taxon>
        <taxon>Hexapoda</taxon>
        <taxon>Insecta</taxon>
        <taxon>Pterygota</taxon>
        <taxon>Neoptera</taxon>
        <taxon>Endopterygota</taxon>
        <taxon>Hymenoptera</taxon>
        <taxon>Apocrita</taxon>
        <taxon>Aculeata</taxon>
        <taxon>Vespoidea</taxon>
        <taxon>Vespidae</taxon>
        <taxon>Eumeninae</taxon>
        <taxon>Odynerus</taxon>
    </lineage>
</organism>
<keyword evidence="3" id="KW-1185">Reference proteome</keyword>
<feature type="compositionally biased region" description="Basic residues" evidence="1">
    <location>
        <begin position="109"/>
        <end position="121"/>
    </location>
</feature>
<reference evidence="2" key="2">
    <citation type="journal article" date="2023" name="Commun. Biol.">
        <title>Intrasexual cuticular hydrocarbon dimorphism in a wasp sheds light on hydrocarbon biosynthesis genes in Hymenoptera.</title>
        <authorList>
            <person name="Moris V.C."/>
            <person name="Podsiadlowski L."/>
            <person name="Martin S."/>
            <person name="Oeyen J.P."/>
            <person name="Donath A."/>
            <person name="Petersen M."/>
            <person name="Wilbrandt J."/>
            <person name="Misof B."/>
            <person name="Liedtke D."/>
            <person name="Thamm M."/>
            <person name="Scheiner R."/>
            <person name="Schmitt T."/>
            <person name="Niehuis O."/>
        </authorList>
    </citation>
    <scope>NUCLEOTIDE SEQUENCE</scope>
    <source>
        <strain evidence="2">GBR_01_08_01A</strain>
    </source>
</reference>
<feature type="compositionally biased region" description="Polar residues" evidence="1">
    <location>
        <begin position="15"/>
        <end position="24"/>
    </location>
</feature>
<dbReference type="EMBL" id="JAIFRP010000034">
    <property type="protein sequence ID" value="KAK2582015.1"/>
    <property type="molecule type" value="Genomic_DNA"/>
</dbReference>
<accession>A0AAD9RLK2</accession>
<evidence type="ECO:0000313" key="2">
    <source>
        <dbReference type="EMBL" id="KAK2582015.1"/>
    </source>
</evidence>
<feature type="region of interest" description="Disordered" evidence="1">
    <location>
        <begin position="1"/>
        <end position="42"/>
    </location>
</feature>
<feature type="region of interest" description="Disordered" evidence="1">
    <location>
        <begin position="100"/>
        <end position="128"/>
    </location>
</feature>
<protein>
    <submittedName>
        <fullName evidence="2">Uncharacterized protein</fullName>
    </submittedName>
</protein>